<dbReference type="InterPro" id="IPR005650">
    <property type="entry name" value="BlaI_family"/>
</dbReference>
<dbReference type="SUPFAM" id="SSF46785">
    <property type="entry name" value="Winged helix' DNA-binding domain"/>
    <property type="match status" value="1"/>
</dbReference>
<evidence type="ECO:0000313" key="5">
    <source>
        <dbReference type="EMBL" id="MDK7187542.1"/>
    </source>
</evidence>
<protein>
    <submittedName>
        <fullName evidence="5">BlaI/MecI/CopY family transcriptional regulator</fullName>
    </submittedName>
</protein>
<comment type="caution">
    <text evidence="5">The sequence shown here is derived from an EMBL/GenBank/DDBJ whole genome shotgun (WGS) entry which is preliminary data.</text>
</comment>
<proteinExistence type="inferred from homology"/>
<evidence type="ECO:0000256" key="3">
    <source>
        <dbReference type="ARBA" id="ARBA00023125"/>
    </source>
</evidence>
<keyword evidence="4" id="KW-0804">Transcription</keyword>
<keyword evidence="2" id="KW-0805">Transcription regulation</keyword>
<dbReference type="AlphaFoldDB" id="A0AAJ1Q6M9"/>
<sequence>MPKIKLTNKEHELLQILWDADQALTAKQIVDNYPGLVMSTTQTTLRNLLKRNLIRVAKVDFSGRALSRTYAANLTMEEYIVKQYPKMDIVALLKRYNKAHSMTEDQKQALKDLL</sequence>
<reference evidence="5" key="1">
    <citation type="submission" date="2023-05" db="EMBL/GenBank/DDBJ databases">
        <title>Cataloging the Phylogenetic Diversity of Human Bladder Bacteria.</title>
        <authorList>
            <person name="Du J."/>
        </authorList>
    </citation>
    <scope>NUCLEOTIDE SEQUENCE</scope>
    <source>
        <strain evidence="5">UMB1231</strain>
    </source>
</reference>
<dbReference type="Pfam" id="PF03965">
    <property type="entry name" value="Penicillinase_R"/>
    <property type="match status" value="1"/>
</dbReference>
<evidence type="ECO:0000313" key="6">
    <source>
        <dbReference type="Proteomes" id="UP001229251"/>
    </source>
</evidence>
<dbReference type="InterPro" id="IPR036388">
    <property type="entry name" value="WH-like_DNA-bd_sf"/>
</dbReference>
<dbReference type="RefSeq" id="WP_285066012.1">
    <property type="nucleotide sequence ID" value="NZ_CAUPDI010000013.1"/>
</dbReference>
<dbReference type="GO" id="GO:0045892">
    <property type="term" value="P:negative regulation of DNA-templated transcription"/>
    <property type="evidence" value="ECO:0007669"/>
    <property type="project" value="InterPro"/>
</dbReference>
<gene>
    <name evidence="5" type="ORF">QP433_06075</name>
</gene>
<dbReference type="InterPro" id="IPR036390">
    <property type="entry name" value="WH_DNA-bd_sf"/>
</dbReference>
<dbReference type="EMBL" id="JASOOE010000010">
    <property type="protein sequence ID" value="MDK7187542.1"/>
    <property type="molecule type" value="Genomic_DNA"/>
</dbReference>
<evidence type="ECO:0000256" key="4">
    <source>
        <dbReference type="ARBA" id="ARBA00023163"/>
    </source>
</evidence>
<keyword evidence="3" id="KW-0238">DNA-binding</keyword>
<dbReference type="Proteomes" id="UP001229251">
    <property type="component" value="Unassembled WGS sequence"/>
</dbReference>
<evidence type="ECO:0000256" key="2">
    <source>
        <dbReference type="ARBA" id="ARBA00023015"/>
    </source>
</evidence>
<accession>A0AAJ1Q6M9</accession>
<dbReference type="Gene3D" id="1.10.10.10">
    <property type="entry name" value="Winged helix-like DNA-binding domain superfamily/Winged helix DNA-binding domain"/>
    <property type="match status" value="1"/>
</dbReference>
<organism evidence="5 6">
    <name type="scientific">Facklamia hominis</name>
    <dbReference type="NCBI Taxonomy" id="178214"/>
    <lineage>
        <taxon>Bacteria</taxon>
        <taxon>Bacillati</taxon>
        <taxon>Bacillota</taxon>
        <taxon>Bacilli</taxon>
        <taxon>Lactobacillales</taxon>
        <taxon>Aerococcaceae</taxon>
        <taxon>Facklamia</taxon>
    </lineage>
</organism>
<dbReference type="GO" id="GO:0003677">
    <property type="term" value="F:DNA binding"/>
    <property type="evidence" value="ECO:0007669"/>
    <property type="project" value="UniProtKB-KW"/>
</dbReference>
<evidence type="ECO:0000256" key="1">
    <source>
        <dbReference type="ARBA" id="ARBA00011046"/>
    </source>
</evidence>
<name>A0AAJ1Q6M9_9LACT</name>
<comment type="similarity">
    <text evidence="1">Belongs to the BlaI transcriptional regulatory family.</text>
</comment>